<dbReference type="Gene3D" id="3.30.70.270">
    <property type="match status" value="1"/>
</dbReference>
<name>A0A0R0M418_9MICR</name>
<dbReference type="SUPFAM" id="SSF56672">
    <property type="entry name" value="DNA/RNA polymerases"/>
    <property type="match status" value="1"/>
</dbReference>
<dbReference type="PANTHER" id="PTHR33064">
    <property type="entry name" value="POL PROTEIN"/>
    <property type="match status" value="1"/>
</dbReference>
<reference evidence="2 3" key="1">
    <citation type="submission" date="2015-07" db="EMBL/GenBank/DDBJ databases">
        <title>The genome of Pseudoloma neurophilia, a relevant intracellular parasite of the zebrafish.</title>
        <authorList>
            <person name="Ndikumana S."/>
            <person name="Pelin A."/>
            <person name="Sanders J."/>
            <person name="Corradi N."/>
        </authorList>
    </citation>
    <scope>NUCLEOTIDE SEQUENCE [LARGE SCALE GENOMIC DNA]</scope>
    <source>
        <strain evidence="2 3">MK1</strain>
    </source>
</reference>
<evidence type="ECO:0000313" key="2">
    <source>
        <dbReference type="EMBL" id="KRH93568.1"/>
    </source>
</evidence>
<comment type="caution">
    <text evidence="2">The sequence shown here is derived from an EMBL/GenBank/DDBJ whole genome shotgun (WGS) entry which is preliminary data.</text>
</comment>
<dbReference type="PROSITE" id="PS50878">
    <property type="entry name" value="RT_POL"/>
    <property type="match status" value="1"/>
</dbReference>
<dbReference type="InterPro" id="IPR043502">
    <property type="entry name" value="DNA/RNA_pol_sf"/>
</dbReference>
<proteinExistence type="predicted"/>
<organism evidence="2 3">
    <name type="scientific">Pseudoloma neurophilia</name>
    <dbReference type="NCBI Taxonomy" id="146866"/>
    <lineage>
        <taxon>Eukaryota</taxon>
        <taxon>Fungi</taxon>
        <taxon>Fungi incertae sedis</taxon>
        <taxon>Microsporidia</taxon>
        <taxon>Pseudoloma</taxon>
    </lineage>
</organism>
<dbReference type="EMBL" id="LGUB01000292">
    <property type="protein sequence ID" value="KRH93568.1"/>
    <property type="molecule type" value="Genomic_DNA"/>
</dbReference>
<evidence type="ECO:0000313" key="3">
    <source>
        <dbReference type="Proteomes" id="UP000051530"/>
    </source>
</evidence>
<gene>
    <name evidence="2" type="ORF">M153_7650001091</name>
</gene>
<dbReference type="Pfam" id="PF00078">
    <property type="entry name" value="RVT_1"/>
    <property type="match status" value="1"/>
</dbReference>
<dbReference type="AlphaFoldDB" id="A0A0R0M418"/>
<dbReference type="InterPro" id="IPR043128">
    <property type="entry name" value="Rev_trsase/Diguanyl_cyclase"/>
</dbReference>
<sequence>MLSHLDNVIVFIDDIQIFSKSEDEHLNDLEAVLLVLKKNDVKINIQKSEFQCKSVNYLGYQINGLTCQPDLTRLTNFTKWENPEHVTTPKIAWKN</sequence>
<dbReference type="InterPro" id="IPR000477">
    <property type="entry name" value="RT_dom"/>
</dbReference>
<keyword evidence="3" id="KW-1185">Reference proteome</keyword>
<dbReference type="OrthoDB" id="1750432at2759"/>
<accession>A0A0R0M418</accession>
<feature type="domain" description="Reverse transcriptase" evidence="1">
    <location>
        <begin position="1"/>
        <end position="62"/>
    </location>
</feature>
<dbReference type="InterPro" id="IPR051320">
    <property type="entry name" value="Viral_Replic_Matur_Polypro"/>
</dbReference>
<dbReference type="PANTHER" id="PTHR33064:SF37">
    <property type="entry name" value="RIBONUCLEASE H"/>
    <property type="match status" value="1"/>
</dbReference>
<evidence type="ECO:0000259" key="1">
    <source>
        <dbReference type="PROSITE" id="PS50878"/>
    </source>
</evidence>
<dbReference type="Proteomes" id="UP000051530">
    <property type="component" value="Unassembled WGS sequence"/>
</dbReference>
<protein>
    <submittedName>
        <fullName evidence="2">Transposable element</fullName>
    </submittedName>
</protein>
<dbReference type="VEuPathDB" id="MicrosporidiaDB:M153_7650001091"/>